<gene>
    <name evidence="2" type="ORF">MM415A01563_0007</name>
    <name evidence="3" type="ORF">MM415B02467_0006</name>
</gene>
<name>A0A6M3L926_9ZZZZ</name>
<keyword evidence="1" id="KW-0472">Membrane</keyword>
<protein>
    <submittedName>
        <fullName evidence="3">Uncharacterized protein</fullName>
    </submittedName>
</protein>
<dbReference type="AlphaFoldDB" id="A0A6M3L926"/>
<evidence type="ECO:0000313" key="2">
    <source>
        <dbReference type="EMBL" id="QJA76189.1"/>
    </source>
</evidence>
<feature type="transmembrane region" description="Helical" evidence="1">
    <location>
        <begin position="12"/>
        <end position="34"/>
    </location>
</feature>
<proteinExistence type="predicted"/>
<sequence length="205" mass="23576">MPFRKYKSNTAFLDLLFNCLLGIAVLFFISFILVNPFQKQADIKTKAEFVVTVTWPKDNQDDVDTWLEDPAGNVCFFRQKEIGLMHLDRDDRGSVNDVIQLPDGSFILFPHNQELLTIRGIIGGEFTLNIHMYSKRSQDGTPVDITIDKLNPRLQRIFARTIQLTEQWQEETVTRFTLAGDGELLSLDNLYKPIVKTEVANVRRP</sequence>
<reference evidence="3" key="1">
    <citation type="submission" date="2020-03" db="EMBL/GenBank/DDBJ databases">
        <title>The deep terrestrial virosphere.</title>
        <authorList>
            <person name="Holmfeldt K."/>
            <person name="Nilsson E."/>
            <person name="Simone D."/>
            <person name="Lopez-Fernandez M."/>
            <person name="Wu X."/>
            <person name="de Brujin I."/>
            <person name="Lundin D."/>
            <person name="Andersson A."/>
            <person name="Bertilsson S."/>
            <person name="Dopson M."/>
        </authorList>
    </citation>
    <scope>NUCLEOTIDE SEQUENCE</scope>
    <source>
        <strain evidence="2">MM415A01563</strain>
        <strain evidence="3">MM415B02467</strain>
    </source>
</reference>
<dbReference type="EMBL" id="MT142210">
    <property type="protein sequence ID" value="QJA76189.1"/>
    <property type="molecule type" value="Genomic_DNA"/>
</dbReference>
<organism evidence="3">
    <name type="scientific">viral metagenome</name>
    <dbReference type="NCBI Taxonomy" id="1070528"/>
    <lineage>
        <taxon>unclassified sequences</taxon>
        <taxon>metagenomes</taxon>
        <taxon>organismal metagenomes</taxon>
    </lineage>
</organism>
<keyword evidence="1" id="KW-0812">Transmembrane</keyword>
<evidence type="ECO:0000313" key="3">
    <source>
        <dbReference type="EMBL" id="QJA89944.1"/>
    </source>
</evidence>
<dbReference type="EMBL" id="MT142880">
    <property type="protein sequence ID" value="QJA89944.1"/>
    <property type="molecule type" value="Genomic_DNA"/>
</dbReference>
<accession>A0A6M3L926</accession>
<evidence type="ECO:0000256" key="1">
    <source>
        <dbReference type="SAM" id="Phobius"/>
    </source>
</evidence>
<keyword evidence="1" id="KW-1133">Transmembrane helix</keyword>